<evidence type="ECO:0000313" key="3">
    <source>
        <dbReference type="EMBL" id="CAK9207359.1"/>
    </source>
</evidence>
<dbReference type="EMBL" id="OZ019908">
    <property type="protein sequence ID" value="CAK9207359.1"/>
    <property type="molecule type" value="Genomic_DNA"/>
</dbReference>
<dbReference type="Gene3D" id="3.30.530.20">
    <property type="match status" value="2"/>
</dbReference>
<reference evidence="3" key="1">
    <citation type="submission" date="2024-02" db="EMBL/GenBank/DDBJ databases">
        <authorList>
            <consortium name="ELIXIR-Norway"/>
            <consortium name="Elixir Norway"/>
        </authorList>
    </citation>
    <scope>NUCLEOTIDE SEQUENCE</scope>
</reference>
<sequence length="302" mass="33371">MVQHTLSHTQVLEVSADDLWEVSKQIDEILPALEPDYFTRSTYIEGIAGEPGSIRLVKPGPAVPHAIEWKEHLDFFDEETKSRGYTIIGGDPRYNNVTNVIKSVACGKSSTEVTWTCTYEPVGDAPTPEYMKEGVIKVLKTLEKAVKSRQTLTHTETFDASPNAVWKAVYKLDDFLPKYLPDVFVPVTNLSGEYYGKPGGIRIVKFGPAAPRTGEFWERVDFFDDATRTMSVSLLKGDPRYPYLKTTKVVSPGAVEGTTDAVWTAAYIAAGNAGPPETHKGMYIEVCKLLGVELKANPEAYA</sequence>
<dbReference type="SUPFAM" id="SSF55961">
    <property type="entry name" value="Bet v1-like"/>
    <property type="match status" value="2"/>
</dbReference>
<evidence type="ECO:0000313" key="4">
    <source>
        <dbReference type="Proteomes" id="UP001497512"/>
    </source>
</evidence>
<comment type="similarity">
    <text evidence="1">Belongs to the BetVI family.</text>
</comment>
<dbReference type="InterPro" id="IPR000916">
    <property type="entry name" value="Bet_v_I/MLP"/>
</dbReference>
<dbReference type="Proteomes" id="UP001497512">
    <property type="component" value="Chromosome 16"/>
</dbReference>
<name>A0ABP0TX25_9BRYO</name>
<dbReference type="Pfam" id="PF00407">
    <property type="entry name" value="Bet_v_1"/>
    <property type="match status" value="1"/>
</dbReference>
<dbReference type="InterPro" id="IPR023393">
    <property type="entry name" value="START-like_dom_sf"/>
</dbReference>
<organism evidence="3 4">
    <name type="scientific">Sphagnum troendelagicum</name>
    <dbReference type="NCBI Taxonomy" id="128251"/>
    <lineage>
        <taxon>Eukaryota</taxon>
        <taxon>Viridiplantae</taxon>
        <taxon>Streptophyta</taxon>
        <taxon>Embryophyta</taxon>
        <taxon>Bryophyta</taxon>
        <taxon>Sphagnophytina</taxon>
        <taxon>Sphagnopsida</taxon>
        <taxon>Sphagnales</taxon>
        <taxon>Sphagnaceae</taxon>
        <taxon>Sphagnum</taxon>
    </lineage>
</organism>
<feature type="domain" description="Bet v I/Major latex protein" evidence="2">
    <location>
        <begin position="4"/>
        <end position="146"/>
    </location>
</feature>
<accession>A0ABP0TX25</accession>
<protein>
    <recommendedName>
        <fullName evidence="2">Bet v I/Major latex protein domain-containing protein</fullName>
    </recommendedName>
</protein>
<dbReference type="PANTHER" id="PTHR31213:SF24">
    <property type="entry name" value="OS08G0374000 PROTEIN"/>
    <property type="match status" value="1"/>
</dbReference>
<gene>
    <name evidence="3" type="ORF">CSSPTR1EN2_LOCUS8756</name>
</gene>
<evidence type="ECO:0000256" key="1">
    <source>
        <dbReference type="ARBA" id="ARBA00009744"/>
    </source>
</evidence>
<dbReference type="InterPro" id="IPR050279">
    <property type="entry name" value="Plant_def-hormone_signal"/>
</dbReference>
<keyword evidence="4" id="KW-1185">Reference proteome</keyword>
<proteinExistence type="inferred from homology"/>
<dbReference type="CDD" id="cd07816">
    <property type="entry name" value="Bet_v1-like"/>
    <property type="match status" value="1"/>
</dbReference>
<dbReference type="PANTHER" id="PTHR31213">
    <property type="entry name" value="OS08G0374000 PROTEIN-RELATED"/>
    <property type="match status" value="1"/>
</dbReference>
<evidence type="ECO:0000259" key="2">
    <source>
        <dbReference type="Pfam" id="PF00407"/>
    </source>
</evidence>